<dbReference type="EMBL" id="GEDG01034003">
    <property type="protein sequence ID" value="JAP09958.1"/>
    <property type="molecule type" value="Transcribed_RNA"/>
</dbReference>
<name>A0A0V0GRQ4_SOLCH</name>
<accession>A0A0V0GRQ4</accession>
<organism evidence="1">
    <name type="scientific">Solanum chacoense</name>
    <name type="common">Chaco potato</name>
    <dbReference type="NCBI Taxonomy" id="4108"/>
    <lineage>
        <taxon>Eukaryota</taxon>
        <taxon>Viridiplantae</taxon>
        <taxon>Streptophyta</taxon>
        <taxon>Embryophyta</taxon>
        <taxon>Tracheophyta</taxon>
        <taxon>Spermatophyta</taxon>
        <taxon>Magnoliopsida</taxon>
        <taxon>eudicotyledons</taxon>
        <taxon>Gunneridae</taxon>
        <taxon>Pentapetalae</taxon>
        <taxon>asterids</taxon>
        <taxon>lamiids</taxon>
        <taxon>Solanales</taxon>
        <taxon>Solanaceae</taxon>
        <taxon>Solanoideae</taxon>
        <taxon>Solaneae</taxon>
        <taxon>Solanum</taxon>
    </lineage>
</organism>
<evidence type="ECO:0000313" key="1">
    <source>
        <dbReference type="EMBL" id="JAP09958.1"/>
    </source>
</evidence>
<proteinExistence type="predicted"/>
<protein>
    <submittedName>
        <fullName evidence="1">Putative ovule protein</fullName>
    </submittedName>
</protein>
<dbReference type="AlphaFoldDB" id="A0A0V0GRQ4"/>
<sequence>MHTTVLGEVPTPIPTVTIHPHLSRYCLVCFGLITLNPTRHLGLQDFDPLSFNPKGASKNKILNWPLLEVLR</sequence>
<reference evidence="1" key="1">
    <citation type="submission" date="2015-12" db="EMBL/GenBank/DDBJ databases">
        <title>Gene expression during late stages of embryo sac development: a critical building block for successful pollen-pistil interactions.</title>
        <authorList>
            <person name="Liu Y."/>
            <person name="Joly V."/>
            <person name="Sabar M."/>
            <person name="Matton D.P."/>
        </authorList>
    </citation>
    <scope>NUCLEOTIDE SEQUENCE</scope>
</reference>